<feature type="coiled-coil region" evidence="3">
    <location>
        <begin position="172"/>
        <end position="231"/>
    </location>
</feature>
<dbReference type="Gene3D" id="2.40.30.170">
    <property type="match status" value="1"/>
</dbReference>
<dbReference type="PANTHER" id="PTHR32347">
    <property type="entry name" value="EFFLUX SYSTEM COMPONENT YKNX-RELATED"/>
    <property type="match status" value="1"/>
</dbReference>
<evidence type="ECO:0000256" key="2">
    <source>
        <dbReference type="ARBA" id="ARBA00023054"/>
    </source>
</evidence>
<keyword evidence="2 3" id="KW-0175">Coiled coil</keyword>
<dbReference type="RefSeq" id="WP_377248950.1">
    <property type="nucleotide sequence ID" value="NZ_JBHLXP010000011.1"/>
</dbReference>
<evidence type="ECO:0000313" key="5">
    <source>
        <dbReference type="Proteomes" id="UP001589813"/>
    </source>
</evidence>
<accession>A0ABV6BMM9</accession>
<evidence type="ECO:0000313" key="4">
    <source>
        <dbReference type="EMBL" id="MFC0050753.1"/>
    </source>
</evidence>
<organism evidence="4 5">
    <name type="scientific">Rheinheimera tilapiae</name>
    <dbReference type="NCBI Taxonomy" id="875043"/>
    <lineage>
        <taxon>Bacteria</taxon>
        <taxon>Pseudomonadati</taxon>
        <taxon>Pseudomonadota</taxon>
        <taxon>Gammaproteobacteria</taxon>
        <taxon>Chromatiales</taxon>
        <taxon>Chromatiaceae</taxon>
        <taxon>Rheinheimera</taxon>
    </lineage>
</organism>
<comment type="caution">
    <text evidence="4">The sequence shown here is derived from an EMBL/GenBank/DDBJ whole genome shotgun (WGS) entry which is preliminary data.</text>
</comment>
<proteinExistence type="predicted"/>
<dbReference type="EMBL" id="JBHLXP010000011">
    <property type="protein sequence ID" value="MFC0050753.1"/>
    <property type="molecule type" value="Genomic_DNA"/>
</dbReference>
<dbReference type="Proteomes" id="UP001589813">
    <property type="component" value="Unassembled WGS sequence"/>
</dbReference>
<sequence>MDIQLDPPARWRRWLPSVLGLIILAFLIALLLRPISPVLSAGSTPNSAVQFGDLQLFSEALGTLQSAEQRLLTAEVGATVVAILQQPGATLTPDSPVLQLDNPQLKLQVQSARHQVAKQQSALQAFAATQQHQLLSQQAEVVRMETEVAASALEFRLHQELAEKGIAARVELRRAEFRLQQQQQLLALEQQKIIQLRQQQQAELAQQQLTLQQHQEELQLLIQQQQQLTVTAGMHGMLQQLDVELGQSVAQGQALARIGSQQLLKAQIQLDHRDADKVTVGTEVLLQTVAGNIRGELSRIEAIVQEGTVNAEVRLPASLPAQLRPAQHVQAKVRLGERKNVAYIRQLPGLTPHQTHRVFLQPANTDQHRAFARELTFGALSNGFLIIEQGASGGEVLWAPDPARWPQPEINTGA</sequence>
<protein>
    <submittedName>
        <fullName evidence="4">Efflux RND transporter periplasmic adaptor subunit</fullName>
    </submittedName>
</protein>
<dbReference type="PANTHER" id="PTHR32347:SF23">
    <property type="entry name" value="BLL5650 PROTEIN"/>
    <property type="match status" value="1"/>
</dbReference>
<evidence type="ECO:0000256" key="3">
    <source>
        <dbReference type="SAM" id="Coils"/>
    </source>
</evidence>
<reference evidence="4 5" key="1">
    <citation type="submission" date="2024-09" db="EMBL/GenBank/DDBJ databases">
        <authorList>
            <person name="Sun Q."/>
            <person name="Mori K."/>
        </authorList>
    </citation>
    <scope>NUCLEOTIDE SEQUENCE [LARGE SCALE GENOMIC DNA]</scope>
    <source>
        <strain evidence="4 5">KCTC 23315</strain>
    </source>
</reference>
<keyword evidence="5" id="KW-1185">Reference proteome</keyword>
<dbReference type="InterPro" id="IPR050465">
    <property type="entry name" value="UPF0194_transport"/>
</dbReference>
<gene>
    <name evidence="4" type="ORF">ACFFJP_20920</name>
</gene>
<comment type="subcellular location">
    <subcellularLocation>
        <location evidence="1">Cell envelope</location>
    </subcellularLocation>
</comment>
<evidence type="ECO:0000256" key="1">
    <source>
        <dbReference type="ARBA" id="ARBA00004196"/>
    </source>
</evidence>
<name>A0ABV6BMM9_9GAMM</name>